<dbReference type="NCBIfam" id="TIGR03367">
    <property type="entry name" value="queuosine_QueD"/>
    <property type="match status" value="1"/>
</dbReference>
<evidence type="ECO:0000256" key="7">
    <source>
        <dbReference type="PIRSR" id="PIRSR006113-2"/>
    </source>
</evidence>
<evidence type="ECO:0000256" key="5">
    <source>
        <dbReference type="PIRNR" id="PIRNR006113"/>
    </source>
</evidence>
<protein>
    <recommendedName>
        <fullName evidence="3 5">6-carboxy-5,6,7,8-tetrahydropterin synthase</fullName>
        <ecNumber evidence="5">4.-.-.-</ecNumber>
    </recommendedName>
</protein>
<feature type="binding site" evidence="7">
    <location>
        <position position="14"/>
    </location>
    <ligand>
        <name>Zn(2+)</name>
        <dbReference type="ChEBI" id="CHEBI:29105"/>
    </ligand>
</feature>
<reference evidence="8" key="1">
    <citation type="journal article" date="2021" name="Microb. Physiol.">
        <title>Proteogenomic Insights into the Physiology of Marine, Sulfate-Reducing, Filamentous Desulfonema limicola and Desulfonema magnum.</title>
        <authorList>
            <person name="Schnaars V."/>
            <person name="Wohlbrand L."/>
            <person name="Scheve S."/>
            <person name="Hinrichs C."/>
            <person name="Reinhardt R."/>
            <person name="Rabus R."/>
        </authorList>
    </citation>
    <scope>NUCLEOTIDE SEQUENCE</scope>
    <source>
        <strain evidence="8">4be13</strain>
    </source>
</reference>
<dbReference type="GO" id="GO:0008616">
    <property type="term" value="P:tRNA queuosine(34) biosynthetic process"/>
    <property type="evidence" value="ECO:0007669"/>
    <property type="project" value="UniProtKB-KW"/>
</dbReference>
<sequence length="124" mass="14164">MYELKIVTHFAAAHQLKMVAEKCENLHGHNWNIEVCVAGEKLNRAGVLMDFGELKQCLNEIMEKLDHKFLNELEYFNDDNPPSSENIAFYIATAMQEKISDPLIKVSRVTAWESENACATYICP</sequence>
<dbReference type="Pfam" id="PF01242">
    <property type="entry name" value="PTPS"/>
    <property type="match status" value="1"/>
</dbReference>
<comment type="catalytic activity">
    <reaction evidence="4 5">
        <text>7,8-dihydroneopterin 3'-triphosphate + H2O = 6-carboxy-5,6,7,8-tetrahydropterin + triphosphate + acetaldehyde + 2 H(+)</text>
        <dbReference type="Rhea" id="RHEA:27966"/>
        <dbReference type="ChEBI" id="CHEBI:15343"/>
        <dbReference type="ChEBI" id="CHEBI:15377"/>
        <dbReference type="ChEBI" id="CHEBI:15378"/>
        <dbReference type="ChEBI" id="CHEBI:18036"/>
        <dbReference type="ChEBI" id="CHEBI:58462"/>
        <dbReference type="ChEBI" id="CHEBI:61032"/>
        <dbReference type="EC" id="4.1.2.50"/>
    </reaction>
</comment>
<dbReference type="PANTHER" id="PTHR12589">
    <property type="entry name" value="PYRUVOYL TETRAHYDROBIOPTERIN SYNTHASE"/>
    <property type="match status" value="1"/>
</dbReference>
<dbReference type="KEGG" id="dmm:dnm_006660"/>
<accession>A0A975BFR0</accession>
<evidence type="ECO:0000256" key="3">
    <source>
        <dbReference type="ARBA" id="ARBA00018141"/>
    </source>
</evidence>
<keyword evidence="9" id="KW-1185">Reference proteome</keyword>
<dbReference type="RefSeq" id="WP_207681060.1">
    <property type="nucleotide sequence ID" value="NZ_CP061800.1"/>
</dbReference>
<dbReference type="EMBL" id="CP061800">
    <property type="protein sequence ID" value="QTA84667.1"/>
    <property type="molecule type" value="Genomic_DNA"/>
</dbReference>
<dbReference type="GO" id="GO:0070497">
    <property type="term" value="F:6-carboxytetrahydropterin synthase activity"/>
    <property type="evidence" value="ECO:0007669"/>
    <property type="project" value="UniProtKB-EC"/>
</dbReference>
<keyword evidence="5" id="KW-0456">Lyase</keyword>
<keyword evidence="5 7" id="KW-0862">Zinc</keyword>
<dbReference type="Proteomes" id="UP000663722">
    <property type="component" value="Chromosome"/>
</dbReference>
<keyword evidence="5 7" id="KW-0479">Metal-binding</keyword>
<dbReference type="Gene3D" id="3.30.479.10">
    <property type="entry name" value="6-pyruvoyl tetrahydropterin synthase/QueD"/>
    <property type="match status" value="1"/>
</dbReference>
<name>A0A975BFR0_9BACT</name>
<dbReference type="PANTHER" id="PTHR12589:SF8">
    <property type="entry name" value="6-CARBOXY-5,6,7,8-TETRAHYDROPTERIN SYNTHASE"/>
    <property type="match status" value="1"/>
</dbReference>
<dbReference type="SUPFAM" id="SSF55620">
    <property type="entry name" value="Tetrahydrobiopterin biosynthesis enzymes-like"/>
    <property type="match status" value="1"/>
</dbReference>
<evidence type="ECO:0000256" key="1">
    <source>
        <dbReference type="ARBA" id="ARBA00005061"/>
    </source>
</evidence>
<comment type="cofactor">
    <cofactor evidence="5 7">
        <name>Zn(2+)</name>
        <dbReference type="ChEBI" id="CHEBI:29105"/>
    </cofactor>
    <text evidence="5 7">Binds 1 zinc ion per subunit.</text>
</comment>
<feature type="active site" description="Proton acceptor" evidence="6">
    <location>
        <position position="23"/>
    </location>
</feature>
<evidence type="ECO:0000313" key="8">
    <source>
        <dbReference type="EMBL" id="QTA84667.1"/>
    </source>
</evidence>
<organism evidence="8 9">
    <name type="scientific">Desulfonema magnum</name>
    <dbReference type="NCBI Taxonomy" id="45655"/>
    <lineage>
        <taxon>Bacteria</taxon>
        <taxon>Pseudomonadati</taxon>
        <taxon>Thermodesulfobacteriota</taxon>
        <taxon>Desulfobacteria</taxon>
        <taxon>Desulfobacterales</taxon>
        <taxon>Desulfococcaceae</taxon>
        <taxon>Desulfonema</taxon>
    </lineage>
</organism>
<dbReference type="EC" id="4.-.-.-" evidence="5"/>
<dbReference type="GO" id="GO:0046872">
    <property type="term" value="F:metal ion binding"/>
    <property type="evidence" value="ECO:0007669"/>
    <property type="project" value="UniProtKB-KW"/>
</dbReference>
<dbReference type="InterPro" id="IPR038418">
    <property type="entry name" value="6-PTP_synth/QueD_sf"/>
</dbReference>
<gene>
    <name evidence="8" type="primary">queD</name>
    <name evidence="8" type="ORF">dnm_006660</name>
</gene>
<evidence type="ECO:0000256" key="4">
    <source>
        <dbReference type="ARBA" id="ARBA00048807"/>
    </source>
</evidence>
<feature type="active site" description="Charge relay system" evidence="6">
    <location>
        <position position="113"/>
    </location>
</feature>
<proteinExistence type="inferred from homology"/>
<feature type="binding site" evidence="7">
    <location>
        <position position="27"/>
    </location>
    <ligand>
        <name>Zn(2+)</name>
        <dbReference type="ChEBI" id="CHEBI:29105"/>
    </ligand>
</feature>
<evidence type="ECO:0000256" key="2">
    <source>
        <dbReference type="ARBA" id="ARBA00008900"/>
    </source>
</evidence>
<comment type="pathway">
    <text evidence="1 5">Purine metabolism; 7-cyano-7-deazaguanine biosynthesis.</text>
</comment>
<evidence type="ECO:0000313" key="9">
    <source>
        <dbReference type="Proteomes" id="UP000663722"/>
    </source>
</evidence>
<keyword evidence="5" id="KW-0671">Queuosine biosynthesis</keyword>
<comment type="similarity">
    <text evidence="2 5">Belongs to the PTPS family. QueD subfamily.</text>
</comment>
<dbReference type="PIRSF" id="PIRSF006113">
    <property type="entry name" value="PTP_synth"/>
    <property type="match status" value="1"/>
</dbReference>
<dbReference type="InterPro" id="IPR007115">
    <property type="entry name" value="6-PTP_synth/QueD"/>
</dbReference>
<evidence type="ECO:0000256" key="6">
    <source>
        <dbReference type="PIRSR" id="PIRSR006113-1"/>
    </source>
</evidence>
<feature type="active site" description="Charge relay system" evidence="6">
    <location>
        <position position="67"/>
    </location>
</feature>
<dbReference type="AlphaFoldDB" id="A0A975BFR0"/>
<feature type="binding site" evidence="7">
    <location>
        <position position="29"/>
    </location>
    <ligand>
        <name>Zn(2+)</name>
        <dbReference type="ChEBI" id="CHEBI:29105"/>
    </ligand>
</feature>